<feature type="compositionally biased region" description="Basic and acidic residues" evidence="1">
    <location>
        <begin position="69"/>
        <end position="81"/>
    </location>
</feature>
<evidence type="ECO:0000256" key="1">
    <source>
        <dbReference type="SAM" id="MobiDB-lite"/>
    </source>
</evidence>
<dbReference type="EMBL" id="JANPWB010000014">
    <property type="protein sequence ID" value="KAJ1096810.1"/>
    <property type="molecule type" value="Genomic_DNA"/>
</dbReference>
<sequence length="106" mass="11515">MSQGYHPCIAPKPDQSTLYPPAWTRGGHSDLPVVMPRPHLGPQRFSKCRGLEVEWLTMLSAHTKTTLARTEEGIGHPEKDTVCGSRQAAPAPTNEDLLVWSAAGVS</sequence>
<gene>
    <name evidence="2" type="ORF">NDU88_001941</name>
</gene>
<dbReference type="AlphaFoldDB" id="A0AAV7LZ37"/>
<reference evidence="2" key="1">
    <citation type="journal article" date="2022" name="bioRxiv">
        <title>Sequencing and chromosome-scale assembly of the giantPleurodeles waltlgenome.</title>
        <authorList>
            <person name="Brown T."/>
            <person name="Elewa A."/>
            <person name="Iarovenko S."/>
            <person name="Subramanian E."/>
            <person name="Araus A.J."/>
            <person name="Petzold A."/>
            <person name="Susuki M."/>
            <person name="Suzuki K.-i.T."/>
            <person name="Hayashi T."/>
            <person name="Toyoda A."/>
            <person name="Oliveira C."/>
            <person name="Osipova E."/>
            <person name="Leigh N.D."/>
            <person name="Simon A."/>
            <person name="Yun M.H."/>
        </authorList>
    </citation>
    <scope>NUCLEOTIDE SEQUENCE</scope>
    <source>
        <strain evidence="2">20211129_DDA</strain>
        <tissue evidence="2">Liver</tissue>
    </source>
</reference>
<organism evidence="2 3">
    <name type="scientific">Pleurodeles waltl</name>
    <name type="common">Iberian ribbed newt</name>
    <dbReference type="NCBI Taxonomy" id="8319"/>
    <lineage>
        <taxon>Eukaryota</taxon>
        <taxon>Metazoa</taxon>
        <taxon>Chordata</taxon>
        <taxon>Craniata</taxon>
        <taxon>Vertebrata</taxon>
        <taxon>Euteleostomi</taxon>
        <taxon>Amphibia</taxon>
        <taxon>Batrachia</taxon>
        <taxon>Caudata</taxon>
        <taxon>Salamandroidea</taxon>
        <taxon>Salamandridae</taxon>
        <taxon>Pleurodelinae</taxon>
        <taxon>Pleurodeles</taxon>
    </lineage>
</organism>
<evidence type="ECO:0000313" key="3">
    <source>
        <dbReference type="Proteomes" id="UP001066276"/>
    </source>
</evidence>
<protein>
    <submittedName>
        <fullName evidence="2">Uncharacterized protein</fullName>
    </submittedName>
</protein>
<evidence type="ECO:0000313" key="2">
    <source>
        <dbReference type="EMBL" id="KAJ1096810.1"/>
    </source>
</evidence>
<keyword evidence="3" id="KW-1185">Reference proteome</keyword>
<feature type="region of interest" description="Disordered" evidence="1">
    <location>
        <begin position="1"/>
        <end position="29"/>
    </location>
</feature>
<dbReference type="Proteomes" id="UP001066276">
    <property type="component" value="Chromosome 10"/>
</dbReference>
<accession>A0AAV7LZ37</accession>
<comment type="caution">
    <text evidence="2">The sequence shown here is derived from an EMBL/GenBank/DDBJ whole genome shotgun (WGS) entry which is preliminary data.</text>
</comment>
<proteinExistence type="predicted"/>
<feature type="region of interest" description="Disordered" evidence="1">
    <location>
        <begin position="68"/>
        <end position="95"/>
    </location>
</feature>
<name>A0AAV7LZ37_PLEWA</name>